<dbReference type="CDD" id="cd22352">
    <property type="entry name" value="RecB_C-like"/>
    <property type="match status" value="1"/>
</dbReference>
<reference evidence="19" key="1">
    <citation type="journal article" date="2023" name="Front. Microbiol.">
        <title>Genome analysis of Candidatus Aschnera chinzeii, the bacterial endosymbiont of the blood-sucking bat fly Penicillidia jenynsii (Insecta: Diptera: Nycteribiidae).</title>
        <authorList>
            <person name="Koga R."/>
            <person name="Moriyama M."/>
            <person name="Nozaki T."/>
            <person name="Fukatsu T."/>
        </authorList>
    </citation>
    <scope>NUCLEOTIDE SEQUENCE</scope>
    <source>
        <strain evidence="19">Kw-01</strain>
    </source>
</reference>
<keyword evidence="8 15" id="KW-0067">ATP-binding</keyword>
<organism evidence="19">
    <name type="scientific">Candidatus Aschnera chinzeii</name>
    <dbReference type="NCBI Taxonomy" id="1485666"/>
    <lineage>
        <taxon>Bacteria</taxon>
        <taxon>Pseudomonadati</taxon>
        <taxon>Pseudomonadota</taxon>
        <taxon>Gammaproteobacteria</taxon>
        <taxon>Enterobacterales</taxon>
        <taxon>Enterobacteriaceae</taxon>
        <taxon>Candidatus Aschnera</taxon>
    </lineage>
</organism>
<feature type="binding site" evidence="15">
    <location>
        <position position="1085"/>
    </location>
    <ligand>
        <name>Mg(2+)</name>
        <dbReference type="ChEBI" id="CHEBI:18420"/>
    </ligand>
</feature>
<evidence type="ECO:0000256" key="16">
    <source>
        <dbReference type="PROSITE-ProRule" id="PRU00560"/>
    </source>
</evidence>
<feature type="binding site" evidence="16">
    <location>
        <begin position="24"/>
        <end position="31"/>
    </location>
    <ligand>
        <name>ATP</name>
        <dbReference type="ChEBI" id="CHEBI:30616"/>
    </ligand>
</feature>
<sequence>MKKINTTILNPYKLSIRGQHLIEASAGTGKTYAIILIYLRLILGINNKKNTRILTVKDILIVTFTEAAVNELKKRIRDYIHIIKNLCKNDINSYKTNIIHKKILSLITNKKVAFDLLNTAENNINEACIYTIHSFCQQLLHYNSLEFNMSLKYNIIANEHAIQKQACNDFWRRTFYSMPYDIVKIISTEWNSPEQLLSEIQPYLQGDMPLFLHNNNKNISIIKQHNIFINKIKKIKFMWKLFSNEINTIIINANINKRRYNNRNISIWLKKITHWAYLPTKDYDIPKELIKFSKTTLINNSNNTDYPKHKIFSLIEDTLKIKYTLRDIIIMNAIFKIKKNINYEKKKLDVIGFEDLLNLVDYGLRSKNKQILINSIINKYPIAIIDEFQDTDPIQYRIFKNIYYNCKKSCLILIGDPKQAIYGFRGANIFTYFKAKKEIKSHFTLVINYRSSFNMISAINRLFKNIKNPFLFKALKFNDIKTTPNNKNYGIIHNNNELSAINIIYFNQKTLSISNYQKIMAYQCAIQISNWLNESKKGNIWIYNNKTKSTIKSSDIIILVKNHQEAKIISNALKQFNIHSLFLSNRNNIFCSKEALDILWILHGIYFYNQKNKVQRALATNLINLNIEELINLNTNEQKWEEKLKKFLDFSYKWKKYGIISALYSIIYEYHIHTHLLNDKINGKRRMTNLMHLIELLQQEDCNCDTQYSLIQWLEQQIKEPNTSIHNQQLHIEDDKSCIHISTIHKAKGLEYPIVFLPFACYITKQKIPIFHDRKTFIKHIDLLKSQNSLHMYEEERLSEDLRLLYVALTRAIYHCSIGLAPIVIKDHQNNDTDMHKLAIGYLLQNGKIGNINTLNEHLTKLANKNISIIDINQDHKKYKKYKKNNTNSLIVKKFIGNIKHTWKITSYSELVSNNNFTIHKDHNMIMNEKNMHINDLLPKIENNLQIDFYHNQDIIEKNVHNFPKGNITGVFLHNILEKITFQQILKKNWLEIKLKEIGMSNDWWLMLKKWIHTISHTTLIEKNFTLFNIQNNKIIKEMQFFLPINHIIYPRQIETIIRKYDNLSNQSIPLNFQPVKGLLNGYIDALILWKSKYYIIDYKSNWLGENELFYNQTNIKNSIIKHRYDIQYQLYTLAIHRHLKNKLIFYNYQQHFGGIIYIYIRGINIDNPGYSIYHTIPNVQCINELDLLFN</sequence>
<evidence type="ECO:0000256" key="13">
    <source>
        <dbReference type="ARBA" id="ARBA00034617"/>
    </source>
</evidence>
<keyword evidence="10 15" id="KW-0238">DNA-binding</keyword>
<keyword evidence="1 15" id="KW-0540">Nuclease</keyword>
<evidence type="ECO:0000256" key="10">
    <source>
        <dbReference type="ARBA" id="ARBA00023125"/>
    </source>
</evidence>
<evidence type="ECO:0000256" key="3">
    <source>
        <dbReference type="ARBA" id="ARBA00022741"/>
    </source>
</evidence>
<dbReference type="EC" id="5.6.2.4" evidence="15"/>
<gene>
    <name evidence="15 19" type="primary">recB</name>
    <name evidence="19" type="ORF">ACHINZ_4090</name>
</gene>
<dbReference type="InterPro" id="IPR014016">
    <property type="entry name" value="UvrD-like_ATP-bd"/>
</dbReference>
<comment type="domain">
    <text evidence="15">The C-terminal domain has nuclease activity and interacts with RecD. It interacts with RecA, facilitating its loading onto ssDNA.</text>
</comment>
<dbReference type="GO" id="GO:0009338">
    <property type="term" value="C:exodeoxyribonuclease V complex"/>
    <property type="evidence" value="ECO:0007669"/>
    <property type="project" value="TreeGrafter"/>
</dbReference>
<dbReference type="HAMAP" id="MF_01485">
    <property type="entry name" value="RecB"/>
    <property type="match status" value="1"/>
</dbReference>
<comment type="similarity">
    <text evidence="15">Belongs to the helicase family. UvrD subfamily.</text>
</comment>
<evidence type="ECO:0000256" key="1">
    <source>
        <dbReference type="ARBA" id="ARBA00022722"/>
    </source>
</evidence>
<dbReference type="GO" id="GO:0043138">
    <property type="term" value="F:3'-5' DNA helicase activity"/>
    <property type="evidence" value="ECO:0007669"/>
    <property type="project" value="UniProtKB-UniRule"/>
</dbReference>
<dbReference type="SUPFAM" id="SSF52980">
    <property type="entry name" value="Restriction endonuclease-like"/>
    <property type="match status" value="1"/>
</dbReference>
<protein>
    <recommendedName>
        <fullName evidence="15">RecBCD enzyme subunit RecB</fullName>
        <ecNumber evidence="15">3.1.11.5</ecNumber>
        <ecNumber evidence="15">5.6.2.4</ecNumber>
    </recommendedName>
    <alternativeName>
        <fullName evidence="15">DNA 3'-5' helicase subunit RecB</fullName>
    </alternativeName>
    <alternativeName>
        <fullName evidence="15">Exonuclease V subunit RecB</fullName>
        <shortName evidence="15">ExoV subunit RecB</shortName>
    </alternativeName>
    <alternativeName>
        <fullName evidence="15">Helicase/nuclease RecBCD subunit RecB</fullName>
    </alternativeName>
</protein>
<dbReference type="PROSITE" id="PS51217">
    <property type="entry name" value="UVRD_HELICASE_CTER"/>
    <property type="match status" value="1"/>
</dbReference>
<dbReference type="InterPro" id="IPR014017">
    <property type="entry name" value="DNA_helicase_UvrD-like_C"/>
</dbReference>
<accession>A0AAT9G4T1</accession>
<evidence type="ECO:0000313" key="19">
    <source>
        <dbReference type="EMBL" id="BET44737.1"/>
    </source>
</evidence>
<feature type="domain" description="UvrD-like helicase ATP-binding" evidence="17">
    <location>
        <begin position="3"/>
        <end position="452"/>
    </location>
</feature>
<keyword evidence="6 15" id="KW-0347">Helicase</keyword>
<keyword evidence="12 15" id="KW-0413">Isomerase</keyword>
<evidence type="ECO:0000256" key="7">
    <source>
        <dbReference type="ARBA" id="ARBA00022839"/>
    </source>
</evidence>
<comment type="function">
    <text evidence="15">A helicase/nuclease that prepares dsDNA breaks (DSB) for recombinational DNA repair. Binds to DSBs and unwinds DNA via a highly rapid and processive ATP-dependent bidirectional helicase activity. Unwinds dsDNA until it encounters a Chi (crossover hotspot instigator) sequence from the 3' direction. Cuts ssDNA a few nucleotides 3' to the Chi site. The properties and activities of the enzyme are changed at Chi. The Chi-altered holoenzyme produces a long 3'-ssDNA overhang and facilitates RecA-binding to the ssDNA for homologous DNA recombination and repair. Holoenzyme degrades any linearized DNA that is unable to undergo homologous recombination. In the holoenzyme this subunit contributes ATPase, 3'-5' helicase, exonuclease activity and loads RecA onto ssDNA.</text>
</comment>
<feature type="binding site" evidence="15">
    <location>
        <position position="974"/>
    </location>
    <ligand>
        <name>Mg(2+)</name>
        <dbReference type="ChEBI" id="CHEBI:18420"/>
    </ligand>
</feature>
<dbReference type="GO" id="GO:0005524">
    <property type="term" value="F:ATP binding"/>
    <property type="evidence" value="ECO:0007669"/>
    <property type="project" value="UniProtKB-UniRule"/>
</dbReference>
<dbReference type="EC" id="3.1.11.5" evidence="15"/>
<evidence type="ECO:0000256" key="8">
    <source>
        <dbReference type="ARBA" id="ARBA00022840"/>
    </source>
</evidence>
<evidence type="ECO:0000259" key="18">
    <source>
        <dbReference type="PROSITE" id="PS51217"/>
    </source>
</evidence>
<evidence type="ECO:0000256" key="6">
    <source>
        <dbReference type="ARBA" id="ARBA00022806"/>
    </source>
</evidence>
<feature type="active site" description="For nuclease activity" evidence="15">
    <location>
        <position position="1098"/>
    </location>
</feature>
<dbReference type="Gene3D" id="1.10.3170.10">
    <property type="entry name" value="Recbcd, chain B, domain 2"/>
    <property type="match status" value="1"/>
</dbReference>
<keyword evidence="2 15" id="KW-0479">Metal-binding</keyword>
<dbReference type="GO" id="GO:0008854">
    <property type="term" value="F:exodeoxyribonuclease V activity"/>
    <property type="evidence" value="ECO:0007669"/>
    <property type="project" value="UniProtKB-EC"/>
</dbReference>
<dbReference type="GO" id="GO:0000724">
    <property type="term" value="P:double-strand break repair via homologous recombination"/>
    <property type="evidence" value="ECO:0007669"/>
    <property type="project" value="UniProtKB-UniRule"/>
</dbReference>
<evidence type="ECO:0000256" key="14">
    <source>
        <dbReference type="ARBA" id="ARBA00048988"/>
    </source>
</evidence>
<dbReference type="InterPro" id="IPR011604">
    <property type="entry name" value="PDDEXK-like_dom_sf"/>
</dbReference>
<dbReference type="InterPro" id="IPR000212">
    <property type="entry name" value="DNA_helicase_UvrD/REP"/>
</dbReference>
<proteinExistence type="inferred from homology"/>
<dbReference type="GO" id="GO:0000287">
    <property type="term" value="F:magnesium ion binding"/>
    <property type="evidence" value="ECO:0007669"/>
    <property type="project" value="UniProtKB-UniRule"/>
</dbReference>
<evidence type="ECO:0000256" key="2">
    <source>
        <dbReference type="ARBA" id="ARBA00022723"/>
    </source>
</evidence>
<dbReference type="PROSITE" id="PS51198">
    <property type="entry name" value="UVRD_HELICASE_ATP_BIND"/>
    <property type="match status" value="1"/>
</dbReference>
<keyword evidence="9 15" id="KW-0460">Magnesium</keyword>
<evidence type="ECO:0000256" key="5">
    <source>
        <dbReference type="ARBA" id="ARBA00022801"/>
    </source>
</evidence>
<dbReference type="PANTHER" id="PTHR11070">
    <property type="entry name" value="UVRD / RECB / PCRA DNA HELICASE FAMILY MEMBER"/>
    <property type="match status" value="1"/>
</dbReference>
<keyword evidence="7 15" id="KW-0269">Exonuclease</keyword>
<comment type="catalytic activity">
    <reaction evidence="15">
        <text>Exonucleolytic cleavage (in the presence of ATP) in either 5'- to 3'- or 3'- to 5'-direction to yield 5'-phosphooligonucleotides.</text>
        <dbReference type="EC" id="3.1.11.5"/>
    </reaction>
</comment>
<dbReference type="InterPro" id="IPR011335">
    <property type="entry name" value="Restrct_endonuc-II-like"/>
</dbReference>
<evidence type="ECO:0000256" key="4">
    <source>
        <dbReference type="ARBA" id="ARBA00022763"/>
    </source>
</evidence>
<evidence type="ECO:0000259" key="17">
    <source>
        <dbReference type="PROSITE" id="PS51198"/>
    </source>
</evidence>
<feature type="domain" description="UvrD-like helicase C-terminal" evidence="18">
    <location>
        <begin position="482"/>
        <end position="749"/>
    </location>
</feature>
<dbReference type="Gene3D" id="3.40.50.300">
    <property type="entry name" value="P-loop containing nucleotide triphosphate hydrolases"/>
    <property type="match status" value="2"/>
</dbReference>
<feature type="region of interest" description="DNA-binding and helicase activity, interacts with RecC" evidence="15">
    <location>
        <begin position="1"/>
        <end position="854"/>
    </location>
</feature>
<dbReference type="InterPro" id="IPR004586">
    <property type="entry name" value="RecB"/>
</dbReference>
<comment type="subunit">
    <text evidence="15">Heterotrimer of RecB, RecC and RecD. All subunits contribute to DNA-binding. Interacts with RecA.</text>
</comment>
<dbReference type="Gene3D" id="1.10.486.10">
    <property type="entry name" value="PCRA, domain 4"/>
    <property type="match status" value="1"/>
</dbReference>
<comment type="domain">
    <text evidence="15">The N-terminal DNA-binding domain is a ssDNA-dependent ATPase and has ATP-dependent 3'-5' helicase function. This domain interacts with RecC.</text>
</comment>
<dbReference type="GO" id="GO:0005829">
    <property type="term" value="C:cytosol"/>
    <property type="evidence" value="ECO:0007669"/>
    <property type="project" value="TreeGrafter"/>
</dbReference>
<evidence type="ECO:0000256" key="12">
    <source>
        <dbReference type="ARBA" id="ARBA00023235"/>
    </source>
</evidence>
<dbReference type="EMBL" id="AP028961">
    <property type="protein sequence ID" value="BET44737.1"/>
    <property type="molecule type" value="Genomic_DNA"/>
</dbReference>
<dbReference type="InterPro" id="IPR027417">
    <property type="entry name" value="P-loop_NTPase"/>
</dbReference>
<comment type="cofactor">
    <cofactor evidence="15">
        <name>Mg(2+)</name>
        <dbReference type="ChEBI" id="CHEBI:18420"/>
    </cofactor>
    <text evidence="15">Binds 1 Mg(2+) ion per subunit.</text>
</comment>
<name>A0AAT9G4T1_9ENTR</name>
<dbReference type="NCBIfam" id="TIGR00609">
    <property type="entry name" value="recB"/>
    <property type="match status" value="1"/>
</dbReference>
<keyword evidence="3 15" id="KW-0547">Nucleotide-binding</keyword>
<comment type="catalytic activity">
    <reaction evidence="13 15">
        <text>Couples ATP hydrolysis with the unwinding of duplex DNA by translocating in the 3'-5' direction.</text>
        <dbReference type="EC" id="5.6.2.4"/>
    </reaction>
</comment>
<dbReference type="Pfam" id="PF13361">
    <property type="entry name" value="UvrD_C"/>
    <property type="match status" value="1"/>
</dbReference>
<keyword evidence="4 15" id="KW-0227">DNA damage</keyword>
<feature type="binding site" evidence="15">
    <location>
        <position position="1098"/>
    </location>
    <ligand>
        <name>Mg(2+)</name>
        <dbReference type="ChEBI" id="CHEBI:18420"/>
    </ligand>
</feature>
<reference evidence="19" key="2">
    <citation type="submission" date="2023-10" db="EMBL/GenBank/DDBJ databases">
        <authorList>
            <person name="Koga R."/>
            <person name="Fukatsu T."/>
        </authorList>
    </citation>
    <scope>NUCLEOTIDE SEQUENCE</scope>
    <source>
        <strain evidence="19">Kw-01</strain>
    </source>
</reference>
<evidence type="ECO:0000256" key="9">
    <source>
        <dbReference type="ARBA" id="ARBA00022842"/>
    </source>
</evidence>
<comment type="miscellaneous">
    <text evidence="15">In the RecBCD complex, RecB has a slow 3'-5' helicase, an exonuclease activity and loads RecA onto ssDNA, RecD has a fast 5'-3' helicase activity, while RecC stimulates the ATPase and processivity of the RecB helicase and contributes to recognition of the Chi site.</text>
</comment>
<dbReference type="SUPFAM" id="SSF52540">
    <property type="entry name" value="P-loop containing nucleoside triphosphate hydrolases"/>
    <property type="match status" value="1"/>
</dbReference>
<evidence type="ECO:0000256" key="11">
    <source>
        <dbReference type="ARBA" id="ARBA00023204"/>
    </source>
</evidence>
<dbReference type="Gene3D" id="3.90.320.10">
    <property type="match status" value="1"/>
</dbReference>
<feature type="region of interest" description="Nuclease activity, interacts with RecD and RecA" evidence="15">
    <location>
        <begin position="902"/>
        <end position="1191"/>
    </location>
</feature>
<dbReference type="PANTHER" id="PTHR11070:SF23">
    <property type="entry name" value="RECBCD ENZYME SUBUNIT RECB"/>
    <property type="match status" value="1"/>
</dbReference>
<evidence type="ECO:0000256" key="15">
    <source>
        <dbReference type="HAMAP-Rule" id="MF_01485"/>
    </source>
</evidence>
<dbReference type="AlphaFoldDB" id="A0AAT9G4T1"/>
<dbReference type="Pfam" id="PF00580">
    <property type="entry name" value="UvrD-helicase"/>
    <property type="match status" value="1"/>
</dbReference>
<comment type="catalytic activity">
    <reaction evidence="14 15">
        <text>ATP + H2O = ADP + phosphate + H(+)</text>
        <dbReference type="Rhea" id="RHEA:13065"/>
        <dbReference type="ChEBI" id="CHEBI:15377"/>
        <dbReference type="ChEBI" id="CHEBI:15378"/>
        <dbReference type="ChEBI" id="CHEBI:30616"/>
        <dbReference type="ChEBI" id="CHEBI:43474"/>
        <dbReference type="ChEBI" id="CHEBI:456216"/>
        <dbReference type="EC" id="5.6.2.4"/>
    </reaction>
</comment>
<keyword evidence="11 15" id="KW-0234">DNA repair</keyword>
<keyword evidence="5 15" id="KW-0378">Hydrolase</keyword>
<dbReference type="GO" id="GO:0003677">
    <property type="term" value="F:DNA binding"/>
    <property type="evidence" value="ECO:0007669"/>
    <property type="project" value="UniProtKB-UniRule"/>
</dbReference>